<evidence type="ECO:0000313" key="1">
    <source>
        <dbReference type="EMBL" id="MFK7642414.1"/>
    </source>
</evidence>
<sequence length="51" mass="5893">MKEIDSKELQYVSGGGILPWPFPDPSVLPRSNPSTPPRRYNNPHLWLPFFL</sequence>
<accession>A0ABW8Q4D4</accession>
<protein>
    <recommendedName>
        <fullName evidence="3">Bacteriocin</fullName>
    </recommendedName>
</protein>
<proteinExistence type="predicted"/>
<dbReference type="EMBL" id="JBJGEB010000007">
    <property type="protein sequence ID" value="MFK7642414.1"/>
    <property type="molecule type" value="Genomic_DNA"/>
</dbReference>
<dbReference type="RefSeq" id="WP_293276899.1">
    <property type="nucleotide sequence ID" value="NZ_JBJGEB010000007.1"/>
</dbReference>
<reference evidence="1 2" key="1">
    <citation type="submission" date="2024-11" db="EMBL/GenBank/DDBJ databases">
        <authorList>
            <person name="Mikucki A.G."/>
            <person name="Kahler C.M."/>
        </authorList>
    </citation>
    <scope>NUCLEOTIDE SEQUENCE [LARGE SCALE GENOMIC DNA]</scope>
    <source>
        <strain evidence="1 2">EXNM717</strain>
    </source>
</reference>
<name>A0ABW8Q4D4_9NEIS</name>
<evidence type="ECO:0008006" key="3">
    <source>
        <dbReference type="Google" id="ProtNLM"/>
    </source>
</evidence>
<dbReference type="Proteomes" id="UP001621964">
    <property type="component" value="Unassembled WGS sequence"/>
</dbReference>
<gene>
    <name evidence="1" type="ORF">ACI43T_07880</name>
</gene>
<keyword evidence="2" id="KW-1185">Reference proteome</keyword>
<organism evidence="1 2">
    <name type="scientific">Neisseria oralis</name>
    <dbReference type="NCBI Taxonomy" id="1107316"/>
    <lineage>
        <taxon>Bacteria</taxon>
        <taxon>Pseudomonadati</taxon>
        <taxon>Pseudomonadota</taxon>
        <taxon>Betaproteobacteria</taxon>
        <taxon>Neisseriales</taxon>
        <taxon>Neisseriaceae</taxon>
        <taxon>Neisseria</taxon>
    </lineage>
</organism>
<evidence type="ECO:0000313" key="2">
    <source>
        <dbReference type="Proteomes" id="UP001621964"/>
    </source>
</evidence>
<comment type="caution">
    <text evidence="1">The sequence shown here is derived from an EMBL/GenBank/DDBJ whole genome shotgun (WGS) entry which is preliminary data.</text>
</comment>